<dbReference type="Proteomes" id="UP000030651">
    <property type="component" value="Unassembled WGS sequence"/>
</dbReference>
<dbReference type="GeneID" id="19273434"/>
<dbReference type="OMA" id="NRCATRM"/>
<evidence type="ECO:0000256" key="1">
    <source>
        <dbReference type="ARBA" id="ARBA00023002"/>
    </source>
</evidence>
<dbReference type="InParanoid" id="W3X681"/>
<protein>
    <submittedName>
        <fullName evidence="2">Uncharacterized protein</fullName>
    </submittedName>
</protein>
<dbReference type="PANTHER" id="PTHR47534">
    <property type="entry name" value="YALI0E05731P"/>
    <property type="match status" value="1"/>
</dbReference>
<evidence type="ECO:0000313" key="2">
    <source>
        <dbReference type="EMBL" id="ETS80892.1"/>
    </source>
</evidence>
<dbReference type="HOGENOM" id="CLU_044999_1_1_1"/>
<organism evidence="2 3">
    <name type="scientific">Pestalotiopsis fici (strain W106-1 / CGMCC3.15140)</name>
    <dbReference type="NCBI Taxonomy" id="1229662"/>
    <lineage>
        <taxon>Eukaryota</taxon>
        <taxon>Fungi</taxon>
        <taxon>Dikarya</taxon>
        <taxon>Ascomycota</taxon>
        <taxon>Pezizomycotina</taxon>
        <taxon>Sordariomycetes</taxon>
        <taxon>Xylariomycetidae</taxon>
        <taxon>Amphisphaeriales</taxon>
        <taxon>Sporocadaceae</taxon>
        <taxon>Pestalotiopsis</taxon>
    </lineage>
</organism>
<keyword evidence="1" id="KW-0560">Oxidoreductase</keyword>
<dbReference type="EMBL" id="KI912113">
    <property type="protein sequence ID" value="ETS80892.1"/>
    <property type="molecule type" value="Genomic_DNA"/>
</dbReference>
<reference evidence="3" key="1">
    <citation type="journal article" date="2015" name="BMC Genomics">
        <title>Genomic and transcriptomic analysis of the endophytic fungus Pestalotiopsis fici reveals its lifestyle and high potential for synthesis of natural products.</title>
        <authorList>
            <person name="Wang X."/>
            <person name="Zhang X."/>
            <person name="Liu L."/>
            <person name="Xiang M."/>
            <person name="Wang W."/>
            <person name="Sun X."/>
            <person name="Che Y."/>
            <person name="Guo L."/>
            <person name="Liu G."/>
            <person name="Guo L."/>
            <person name="Wang C."/>
            <person name="Yin W.B."/>
            <person name="Stadler M."/>
            <person name="Zhang X."/>
            <person name="Liu X."/>
        </authorList>
    </citation>
    <scope>NUCLEOTIDE SEQUENCE [LARGE SCALE GENOMIC DNA]</scope>
    <source>
        <strain evidence="3">W106-1 / CGMCC3.15140</strain>
    </source>
</reference>
<dbReference type="InterPro" id="IPR036291">
    <property type="entry name" value="NAD(P)-bd_dom_sf"/>
</dbReference>
<dbReference type="Gene3D" id="3.40.50.720">
    <property type="entry name" value="NAD(P)-binding Rossmann-like Domain"/>
    <property type="match status" value="1"/>
</dbReference>
<dbReference type="AlphaFoldDB" id="W3X681"/>
<dbReference type="GO" id="GO:0016491">
    <property type="term" value="F:oxidoreductase activity"/>
    <property type="evidence" value="ECO:0007669"/>
    <property type="project" value="UniProtKB-KW"/>
</dbReference>
<sequence>MSSNIARALVVGGTSGIGYGIACRIAQEAKSATVIISGRTKPSDIPHANIEFRKLDASSMSAIKTYTDAYKSSQEPKLDLLVLTQGIMTMTGRAETPEGIDRKMALHYYGRQQLIRELLPALQDDAKVLIVLGTMGSPDNLNWTDLDLKSSFGVSAAAQHCMAMNDAMIQYYAEQQKQTGKTRHFVHASPGVVNTSLGGELPWYLRGSARILSTLLGVSPQVCGERMLKGTYECATLSEKQGRYWSYMDSKGKPVKNKASWDDEQTQKVASHTWKLIDGVSSS</sequence>
<evidence type="ECO:0000313" key="3">
    <source>
        <dbReference type="Proteomes" id="UP000030651"/>
    </source>
</evidence>
<dbReference type="eggNOG" id="ENOG502S62B">
    <property type="taxonomic scope" value="Eukaryota"/>
</dbReference>
<dbReference type="InterPro" id="IPR052228">
    <property type="entry name" value="Sec_Metab_Biosynth_Oxidored"/>
</dbReference>
<name>W3X681_PESFW</name>
<dbReference type="SUPFAM" id="SSF51735">
    <property type="entry name" value="NAD(P)-binding Rossmann-fold domains"/>
    <property type="match status" value="1"/>
</dbReference>
<dbReference type="InterPro" id="IPR002347">
    <property type="entry name" value="SDR_fam"/>
</dbReference>
<dbReference type="KEGG" id="pfy:PFICI_08421"/>
<dbReference type="FunCoup" id="W3X681">
    <property type="interactions" value="34"/>
</dbReference>
<dbReference type="OrthoDB" id="542013at2759"/>
<dbReference type="RefSeq" id="XP_007835193.1">
    <property type="nucleotide sequence ID" value="XM_007837002.1"/>
</dbReference>
<keyword evidence="3" id="KW-1185">Reference proteome</keyword>
<dbReference type="PANTHER" id="PTHR47534:SF3">
    <property type="entry name" value="ALCOHOL DEHYDROGENASE-LIKE C-TERMINAL DOMAIN-CONTAINING PROTEIN"/>
    <property type="match status" value="1"/>
</dbReference>
<gene>
    <name evidence="2" type="ORF">PFICI_08421</name>
</gene>
<accession>W3X681</accession>
<dbReference type="Pfam" id="PF00106">
    <property type="entry name" value="adh_short"/>
    <property type="match status" value="1"/>
</dbReference>
<proteinExistence type="predicted"/>